<sequence length="211" mass="24741">MLQIIKLNNISKKFDNKQVLKDINIEIQNNKIYGLLGNNGVGKTTLVKLIFNELNYDTGEIIYFKDNKQSEIDYGEWYYFLKSGNLPQEIKVKAYIEYIKNLNNISKKSFEAKYNEVIKLIDVSAWLKLKVADLSAGQKKILLLFICLILKPKVLFLDEPTANVDIQTKKMMIETIEALKKTRNHYSCYYTFSRWSRAHFGSYIYSWRGSY</sequence>
<proteinExistence type="predicted"/>
<keyword evidence="3" id="KW-0067">ATP-binding</keyword>
<dbReference type="RefSeq" id="WP_100916552.1">
    <property type="nucleotide sequence ID" value="NZ_CP025057.1"/>
</dbReference>
<dbReference type="InterPro" id="IPR008144">
    <property type="entry name" value="Guanylate_kin-like_dom"/>
</dbReference>
<dbReference type="Proteomes" id="UP000231823">
    <property type="component" value="Chromosome"/>
</dbReference>
<gene>
    <name evidence="3" type="ORF">SFLOR_v1c05140</name>
</gene>
<evidence type="ECO:0000313" key="4">
    <source>
        <dbReference type="Proteomes" id="UP000231823"/>
    </source>
</evidence>
<dbReference type="PROSITE" id="PS50893">
    <property type="entry name" value="ABC_TRANSPORTER_2"/>
    <property type="match status" value="1"/>
</dbReference>
<dbReference type="PANTHER" id="PTHR43038">
    <property type="entry name" value="ATP-BINDING CASSETTE, SUB-FAMILY H, MEMBER 1"/>
    <property type="match status" value="1"/>
</dbReference>
<name>A0A2K8SDN0_9MOLU</name>
<organism evidence="3 4">
    <name type="scientific">Spiroplasma floricola 23-6</name>
    <dbReference type="NCBI Taxonomy" id="1336749"/>
    <lineage>
        <taxon>Bacteria</taxon>
        <taxon>Bacillati</taxon>
        <taxon>Mycoplasmatota</taxon>
        <taxon>Mollicutes</taxon>
        <taxon>Entomoplasmatales</taxon>
        <taxon>Spiroplasmataceae</taxon>
        <taxon>Spiroplasma</taxon>
    </lineage>
</organism>
<dbReference type="OrthoDB" id="9779029at2"/>
<dbReference type="GO" id="GO:0016887">
    <property type="term" value="F:ATP hydrolysis activity"/>
    <property type="evidence" value="ECO:0007669"/>
    <property type="project" value="InterPro"/>
</dbReference>
<accession>A0A2K8SDN0</accession>
<dbReference type="SUPFAM" id="SSF52540">
    <property type="entry name" value="P-loop containing nucleoside triphosphate hydrolases"/>
    <property type="match status" value="1"/>
</dbReference>
<dbReference type="KEGG" id="sfz:SFLOR_v1c05140"/>
<dbReference type="InterPro" id="IPR027417">
    <property type="entry name" value="P-loop_NTPase"/>
</dbReference>
<dbReference type="AlphaFoldDB" id="A0A2K8SDN0"/>
<dbReference type="InterPro" id="IPR003439">
    <property type="entry name" value="ABC_transporter-like_ATP-bd"/>
</dbReference>
<keyword evidence="3" id="KW-0547">Nucleotide-binding</keyword>
<evidence type="ECO:0000313" key="3">
    <source>
        <dbReference type="EMBL" id="AUB31566.1"/>
    </source>
</evidence>
<reference evidence="3 4" key="1">
    <citation type="submission" date="2017-12" db="EMBL/GenBank/DDBJ databases">
        <title>Complete genome sequence of Spiroplasma floricola 23-6 (ATCC 29989).</title>
        <authorList>
            <person name="Tsai Y.-M."/>
            <person name="Wu P.-S."/>
            <person name="Lo W.-S."/>
            <person name="Kuo C.-H."/>
        </authorList>
    </citation>
    <scope>NUCLEOTIDE SEQUENCE [LARGE SCALE GENOMIC DNA]</scope>
    <source>
        <strain evidence="3 4">23-6</strain>
    </source>
</reference>
<evidence type="ECO:0000259" key="1">
    <source>
        <dbReference type="PROSITE" id="PS50052"/>
    </source>
</evidence>
<dbReference type="PROSITE" id="PS50052">
    <property type="entry name" value="GUANYLATE_KINASE_2"/>
    <property type="match status" value="1"/>
</dbReference>
<protein>
    <submittedName>
        <fullName evidence="3">ABC transporter ATP-binding protein</fullName>
    </submittedName>
</protein>
<evidence type="ECO:0000259" key="2">
    <source>
        <dbReference type="PROSITE" id="PS50893"/>
    </source>
</evidence>
<dbReference type="Gene3D" id="3.40.50.300">
    <property type="entry name" value="P-loop containing nucleotide triphosphate hydrolases"/>
    <property type="match status" value="1"/>
</dbReference>
<keyword evidence="4" id="KW-1185">Reference proteome</keyword>
<feature type="domain" description="Guanylate kinase-like" evidence="1">
    <location>
        <begin position="30"/>
        <end position="211"/>
    </location>
</feature>
<dbReference type="Pfam" id="PF00005">
    <property type="entry name" value="ABC_tran"/>
    <property type="match status" value="1"/>
</dbReference>
<feature type="domain" description="ABC transporter" evidence="2">
    <location>
        <begin position="5"/>
        <end position="211"/>
    </location>
</feature>
<dbReference type="EMBL" id="CP025057">
    <property type="protein sequence ID" value="AUB31566.1"/>
    <property type="molecule type" value="Genomic_DNA"/>
</dbReference>
<dbReference type="PANTHER" id="PTHR43038:SF3">
    <property type="entry name" value="ABC TRANSPORTER G FAMILY MEMBER 20 ISOFORM X1"/>
    <property type="match status" value="1"/>
</dbReference>
<dbReference type="GO" id="GO:0005524">
    <property type="term" value="F:ATP binding"/>
    <property type="evidence" value="ECO:0007669"/>
    <property type="project" value="UniProtKB-KW"/>
</dbReference>